<feature type="region of interest" description="Disordered" evidence="1">
    <location>
        <begin position="1"/>
        <end position="22"/>
    </location>
</feature>
<evidence type="ECO:0000256" key="1">
    <source>
        <dbReference type="SAM" id="MobiDB-lite"/>
    </source>
</evidence>
<dbReference type="PROSITE" id="PS50132">
    <property type="entry name" value="RGS"/>
    <property type="match status" value="1"/>
</dbReference>
<dbReference type="GO" id="GO:0007186">
    <property type="term" value="P:G protein-coupled receptor signaling pathway"/>
    <property type="evidence" value="ECO:0007669"/>
    <property type="project" value="TreeGrafter"/>
</dbReference>
<dbReference type="InterPro" id="IPR036305">
    <property type="entry name" value="RGS_sf"/>
</dbReference>
<feature type="region of interest" description="Disordered" evidence="1">
    <location>
        <begin position="57"/>
        <end position="88"/>
    </location>
</feature>
<dbReference type="WBParaSite" id="MhA1_Contig586.frz3.gene5">
    <property type="protein sequence ID" value="MhA1_Contig586.frz3.gene5"/>
    <property type="gene ID" value="MhA1_Contig586.frz3.gene5"/>
</dbReference>
<reference evidence="4" key="1">
    <citation type="submission" date="2016-11" db="UniProtKB">
        <authorList>
            <consortium name="WormBaseParasite"/>
        </authorList>
    </citation>
    <scope>IDENTIFICATION</scope>
</reference>
<keyword evidence="3" id="KW-1185">Reference proteome</keyword>
<dbReference type="Proteomes" id="UP000095281">
    <property type="component" value="Unplaced"/>
</dbReference>
<dbReference type="GO" id="GO:0005737">
    <property type="term" value="C:cytoplasm"/>
    <property type="evidence" value="ECO:0007669"/>
    <property type="project" value="InterPro"/>
</dbReference>
<dbReference type="SUPFAM" id="SSF48097">
    <property type="entry name" value="Regulator of G-protein signaling, RGS"/>
    <property type="match status" value="1"/>
</dbReference>
<protein>
    <submittedName>
        <fullName evidence="4">RGS domain-containing protein</fullName>
    </submittedName>
</protein>
<dbReference type="AlphaFoldDB" id="A0A1I8BUM9"/>
<dbReference type="Pfam" id="PF09128">
    <property type="entry name" value="RGS-like"/>
    <property type="match status" value="1"/>
</dbReference>
<dbReference type="GO" id="GO:0005085">
    <property type="term" value="F:guanyl-nucleotide exchange factor activity"/>
    <property type="evidence" value="ECO:0007669"/>
    <property type="project" value="InterPro"/>
</dbReference>
<evidence type="ECO:0000313" key="4">
    <source>
        <dbReference type="WBParaSite" id="MhA1_Contig586.frz3.gene5"/>
    </source>
</evidence>
<proteinExistence type="predicted"/>
<evidence type="ECO:0000259" key="2">
    <source>
        <dbReference type="PROSITE" id="PS50132"/>
    </source>
</evidence>
<organism evidence="3 4">
    <name type="scientific">Meloidogyne hapla</name>
    <name type="common">Root-knot nematode worm</name>
    <dbReference type="NCBI Taxonomy" id="6305"/>
    <lineage>
        <taxon>Eukaryota</taxon>
        <taxon>Metazoa</taxon>
        <taxon>Ecdysozoa</taxon>
        <taxon>Nematoda</taxon>
        <taxon>Chromadorea</taxon>
        <taxon>Rhabditida</taxon>
        <taxon>Tylenchina</taxon>
        <taxon>Tylenchomorpha</taxon>
        <taxon>Tylenchoidea</taxon>
        <taxon>Meloidogynidae</taxon>
        <taxon>Meloidogyninae</taxon>
        <taxon>Meloidogyne</taxon>
    </lineage>
</organism>
<dbReference type="PANTHER" id="PTHR45872:SF2">
    <property type="entry name" value="RHO GUANINE NUCLEOTIDE EXCHANGE FACTOR 2, ISOFORM D"/>
    <property type="match status" value="1"/>
</dbReference>
<dbReference type="InterPro" id="IPR044926">
    <property type="entry name" value="RGS_subdomain_2"/>
</dbReference>
<evidence type="ECO:0000313" key="3">
    <source>
        <dbReference type="Proteomes" id="UP000095281"/>
    </source>
</evidence>
<accession>A0A1I8BUM9</accession>
<dbReference type="InterPro" id="IPR015212">
    <property type="entry name" value="RGS-like_dom"/>
</dbReference>
<name>A0A1I8BUM9_MELHA</name>
<dbReference type="InterPro" id="IPR016137">
    <property type="entry name" value="RGS"/>
</dbReference>
<dbReference type="OMA" id="MDIITME"/>
<feature type="domain" description="RGS" evidence="2">
    <location>
        <begin position="87"/>
        <end position="163"/>
    </location>
</feature>
<feature type="compositionally biased region" description="Acidic residues" evidence="1">
    <location>
        <begin position="59"/>
        <end position="73"/>
    </location>
</feature>
<dbReference type="Gene3D" id="1.10.167.10">
    <property type="entry name" value="Regulator of G-protein Signalling 4, domain 2"/>
    <property type="match status" value="1"/>
</dbReference>
<sequence>MRTGKISSKTFPPTSMRTTNNSSVPLRAANAAVGRVEPIRSWVETGGMHYVQADVLPIGDEEEEEEDDGGEGSEVDKDMETAGPFTNLQDLKNRPAHLTVFFSYLLNNANPSSLLFYLITDAFPASNVKEIRRFAYEIFSTFLIPGAPLQLPNVSQHDIQVLE</sequence>
<dbReference type="GO" id="GO:0001664">
    <property type="term" value="F:G protein-coupled receptor binding"/>
    <property type="evidence" value="ECO:0007669"/>
    <property type="project" value="TreeGrafter"/>
</dbReference>
<dbReference type="PANTHER" id="PTHR45872">
    <property type="entry name" value="RHO GUANINE NUCLEOTIDE EXCHANGE FACTOR 2, ISOFORM D"/>
    <property type="match status" value="1"/>
</dbReference>